<dbReference type="GO" id="GO:0015833">
    <property type="term" value="P:peptide transport"/>
    <property type="evidence" value="ECO:0007669"/>
    <property type="project" value="TreeGrafter"/>
</dbReference>
<dbReference type="CDD" id="cd08500">
    <property type="entry name" value="PBP2_NikA_DppA_OppA_like_4"/>
    <property type="match status" value="1"/>
</dbReference>
<evidence type="ECO:0000256" key="1">
    <source>
        <dbReference type="SAM" id="SignalP"/>
    </source>
</evidence>
<dbReference type="Gene3D" id="3.10.105.10">
    <property type="entry name" value="Dipeptide-binding Protein, Domain 3"/>
    <property type="match status" value="1"/>
</dbReference>
<evidence type="ECO:0000313" key="3">
    <source>
        <dbReference type="EMBL" id="GAK61571.1"/>
    </source>
</evidence>
<dbReference type="EMBL" id="DF820480">
    <property type="protein sequence ID" value="GAK61571.1"/>
    <property type="molecule type" value="Genomic_DNA"/>
</dbReference>
<reference evidence="3" key="1">
    <citation type="journal article" date="2015" name="PeerJ">
        <title>First genomic representation of candidate bacterial phylum KSB3 points to enhanced environmental sensing as a trigger of wastewater bulking.</title>
        <authorList>
            <person name="Sekiguchi Y."/>
            <person name="Ohashi A."/>
            <person name="Parks D.H."/>
            <person name="Yamauchi T."/>
            <person name="Tyson G.W."/>
            <person name="Hugenholtz P."/>
        </authorList>
    </citation>
    <scope>NUCLEOTIDE SEQUENCE [LARGE SCALE GENOMIC DNA]</scope>
</reference>
<keyword evidence="1" id="KW-0732">Signal</keyword>
<dbReference type="Pfam" id="PF00496">
    <property type="entry name" value="SBP_bac_5"/>
    <property type="match status" value="1"/>
</dbReference>
<dbReference type="Gene3D" id="3.40.190.10">
    <property type="entry name" value="Periplasmic binding protein-like II"/>
    <property type="match status" value="1"/>
</dbReference>
<evidence type="ECO:0000313" key="4">
    <source>
        <dbReference type="Proteomes" id="UP000030661"/>
    </source>
</evidence>
<accession>A0A081CAG6</accession>
<proteinExistence type="predicted"/>
<organism evidence="3">
    <name type="scientific">Vecturithrix granuli</name>
    <dbReference type="NCBI Taxonomy" id="1499967"/>
    <lineage>
        <taxon>Bacteria</taxon>
        <taxon>Candidatus Moduliflexota</taxon>
        <taxon>Candidatus Vecturitrichia</taxon>
        <taxon>Candidatus Vecturitrichales</taxon>
        <taxon>Candidatus Vecturitrichaceae</taxon>
        <taxon>Candidatus Vecturithrix</taxon>
    </lineage>
</organism>
<protein>
    <submittedName>
        <fullName evidence="3">Oligopeptide ABC transporter, periplasmic oligopeptide-binding protein</fullName>
    </submittedName>
</protein>
<feature type="signal peptide" evidence="1">
    <location>
        <begin position="1"/>
        <end position="21"/>
    </location>
</feature>
<dbReference type="eggNOG" id="COG0747">
    <property type="taxonomic scope" value="Bacteria"/>
</dbReference>
<evidence type="ECO:0000259" key="2">
    <source>
        <dbReference type="Pfam" id="PF00496"/>
    </source>
</evidence>
<dbReference type="SUPFAM" id="SSF53850">
    <property type="entry name" value="Periplasmic binding protein-like II"/>
    <property type="match status" value="1"/>
</dbReference>
<dbReference type="STRING" id="1499967.U27_01472"/>
<dbReference type="InterPro" id="IPR000914">
    <property type="entry name" value="SBP_5_dom"/>
</dbReference>
<name>A0A081CAG6_VECG1</name>
<dbReference type="AlphaFoldDB" id="A0A081CAG6"/>
<dbReference type="Proteomes" id="UP000030661">
    <property type="component" value="Unassembled WGS sequence"/>
</dbReference>
<sequence>MRRCLVLFVCLTLFWSGITFGEGSTVQNPMGVPAGKFPGQWDLQEFEKLANVTLTFKENPDIAKYNAMIVGNPPLPPVKDRIPEEALVLQPYFEIGRYGGRLQGHSGATEAGTSDILSLRHVNLVRISEDYKSIKPDIAKDWEWNDDYTEIIFTLRKGHKWSDGQPFTAADIEFWYNDLVLNPQIYANPPSYATHAGQPYKVEALNETQVKFTFAAPYPGFLLFYATAYVQPFQPKHFYEQYHITYNPDADKLAKEKGFKDWAELVNVFYGNSDWKDVPSPMLKGFFDFDEPTLEAFIVVKDTPNGRFHVPNPYFHQIDTAGNQLPYISEIEETYVPDLEIWKLRITKGQIDYKTQAMLLEDYPLFKENEQAGNYTVYLAPAPGNNQWYSPNTTVKDPELNKIFSDVRFRQALSLAINRDEINELIYLGQGVPQQFVPIDPTTTNLPTQEDLEYYAKYDPAQARKLLDDMGLKDTDGDGFRERLDGSRLAIDLFHSNQEQSPRMHELVRDYWAAVGVRVMLKEVSSDEYRARTNNNDGELATWGGSDTNPWLILTNALVFTPPFGGYFTTGTGYGWASWMQSGGKEGVEPPADIKRLYELSDEFVKYPLDTPESNRIGREIIDIHLRNLWKIGTVGSIPLPIIVSNKIGNFSPFQVWSPAYWAYAYRPTQWYFKE</sequence>
<gene>
    <name evidence="3" type="ORF">U27_01472</name>
</gene>
<dbReference type="InterPro" id="IPR039424">
    <property type="entry name" value="SBP_5"/>
</dbReference>
<dbReference type="HOGENOM" id="CLU_017028_8_2_0"/>
<dbReference type="GO" id="GO:1904680">
    <property type="term" value="F:peptide transmembrane transporter activity"/>
    <property type="evidence" value="ECO:0007669"/>
    <property type="project" value="TreeGrafter"/>
</dbReference>
<dbReference type="PANTHER" id="PTHR30290:SF62">
    <property type="entry name" value="OLIGOPEPTIDE ABC TRANSPORTER, PERIPLASMIC OLIGOPEPTIDE-BINDING PROTEIN"/>
    <property type="match status" value="1"/>
</dbReference>
<feature type="domain" description="Solute-binding protein family 5" evidence="2">
    <location>
        <begin position="134"/>
        <end position="549"/>
    </location>
</feature>
<feature type="chain" id="PRO_5001755717" evidence="1">
    <location>
        <begin position="22"/>
        <end position="675"/>
    </location>
</feature>
<dbReference type="PANTHER" id="PTHR30290">
    <property type="entry name" value="PERIPLASMIC BINDING COMPONENT OF ABC TRANSPORTER"/>
    <property type="match status" value="1"/>
</dbReference>
<keyword evidence="4" id="KW-1185">Reference proteome</keyword>